<proteinExistence type="predicted"/>
<feature type="transmembrane region" description="Helical" evidence="1">
    <location>
        <begin position="140"/>
        <end position="161"/>
    </location>
</feature>
<keyword evidence="1" id="KW-0472">Membrane</keyword>
<feature type="transmembrane region" description="Helical" evidence="1">
    <location>
        <begin position="323"/>
        <end position="346"/>
    </location>
</feature>
<accession>A0A845DTT6</accession>
<reference evidence="2 3" key="1">
    <citation type="submission" date="2019-11" db="EMBL/GenBank/DDBJ databases">
        <title>Genome sequences of 17 halophilic strains isolated from different environments.</title>
        <authorList>
            <person name="Furrow R.E."/>
        </authorList>
    </citation>
    <scope>NUCLEOTIDE SEQUENCE [LARGE SCALE GENOMIC DNA]</scope>
    <source>
        <strain evidence="2 3">22511_23_Filter</strain>
    </source>
</reference>
<dbReference type="RefSeq" id="WP_160838093.1">
    <property type="nucleotide sequence ID" value="NZ_WMET01000003.1"/>
</dbReference>
<feature type="transmembrane region" description="Helical" evidence="1">
    <location>
        <begin position="300"/>
        <end position="317"/>
    </location>
</feature>
<feature type="transmembrane region" description="Helical" evidence="1">
    <location>
        <begin position="181"/>
        <end position="205"/>
    </location>
</feature>
<evidence type="ECO:0000256" key="1">
    <source>
        <dbReference type="SAM" id="Phobius"/>
    </source>
</evidence>
<protein>
    <recommendedName>
        <fullName evidence="4">Membrane protein YkvI</fullName>
    </recommendedName>
</protein>
<dbReference type="InterPro" id="IPR038728">
    <property type="entry name" value="YkvI-like"/>
</dbReference>
<organism evidence="2 3">
    <name type="scientific">Halobacillus litoralis</name>
    <dbReference type="NCBI Taxonomy" id="45668"/>
    <lineage>
        <taxon>Bacteria</taxon>
        <taxon>Bacillati</taxon>
        <taxon>Bacillota</taxon>
        <taxon>Bacilli</taxon>
        <taxon>Bacillales</taxon>
        <taxon>Bacillaceae</taxon>
        <taxon>Halobacillus</taxon>
    </lineage>
</organism>
<evidence type="ECO:0000313" key="2">
    <source>
        <dbReference type="EMBL" id="MYL20890.1"/>
    </source>
</evidence>
<dbReference type="EMBL" id="WMET01000003">
    <property type="protein sequence ID" value="MYL20890.1"/>
    <property type="molecule type" value="Genomic_DNA"/>
</dbReference>
<feature type="transmembrane region" description="Helical" evidence="1">
    <location>
        <begin position="217"/>
        <end position="242"/>
    </location>
</feature>
<feature type="transmembrane region" description="Helical" evidence="1">
    <location>
        <begin position="79"/>
        <end position="101"/>
    </location>
</feature>
<sequence>MSRIFKIASAFIGIIVGAGFASGQEVLLYFTSFGHLGTAGAVLATAFFAYMGMMLTKLGTRMKAESHKEAIYRVSGWKWLGWIVDAVIIFTLFGVGVVMIAGAGSIPSQQFGLPALTGVLFMCLIVTAAILLNVEKVVKIIGSITPFLILTVVIISIYSLVSMDESFSVLETTALQQPNDFSYWFVSAMNYVSFNIAVGASMALLMGGNETDERISALGGLFGGLGLGMMIVLSHLAIFSRIDTIAAYDMPLLALVDELSPILGAFYSVVLFGMVFNTAVSMFFSLAARFTTLGTAGHKKFVLITITAAFGLSFLGFTDLVSLFYPVIGYMGLFLIAALLLAPFRFKAEEKKNRKQAA</sequence>
<feature type="transmembrane region" description="Helical" evidence="1">
    <location>
        <begin position="33"/>
        <end position="58"/>
    </location>
</feature>
<gene>
    <name evidence="2" type="ORF">GLW04_13385</name>
</gene>
<dbReference type="PANTHER" id="PTHR37814">
    <property type="entry name" value="CONSERVED MEMBRANE PROTEIN"/>
    <property type="match status" value="1"/>
</dbReference>
<dbReference type="AlphaFoldDB" id="A0A845DTT6"/>
<dbReference type="PANTHER" id="PTHR37814:SF1">
    <property type="entry name" value="MEMBRANE PROTEIN"/>
    <property type="match status" value="1"/>
</dbReference>
<feature type="transmembrane region" description="Helical" evidence="1">
    <location>
        <begin position="262"/>
        <end position="288"/>
    </location>
</feature>
<dbReference type="Proteomes" id="UP000460949">
    <property type="component" value="Unassembled WGS sequence"/>
</dbReference>
<evidence type="ECO:0008006" key="4">
    <source>
        <dbReference type="Google" id="ProtNLM"/>
    </source>
</evidence>
<comment type="caution">
    <text evidence="2">The sequence shown here is derived from an EMBL/GenBank/DDBJ whole genome shotgun (WGS) entry which is preliminary data.</text>
</comment>
<keyword evidence="1" id="KW-0812">Transmembrane</keyword>
<name>A0A845DTT6_9BACI</name>
<feature type="transmembrane region" description="Helical" evidence="1">
    <location>
        <begin position="113"/>
        <end position="133"/>
    </location>
</feature>
<evidence type="ECO:0000313" key="3">
    <source>
        <dbReference type="Proteomes" id="UP000460949"/>
    </source>
</evidence>
<keyword evidence="1" id="KW-1133">Transmembrane helix</keyword>